<dbReference type="GO" id="GO:0071260">
    <property type="term" value="P:cellular response to mechanical stimulus"/>
    <property type="evidence" value="ECO:0007669"/>
    <property type="project" value="TreeGrafter"/>
</dbReference>
<sequence length="1011" mass="114790">MVREQEKRAAWKTAQLQHIRKSEEQKRHRNMQVEKIKSEMLNLQVQLDSINSIQPLNNSTMQPGLRHRRSSSISAEKVSQMPDNEFKSPTKQDEDVSKEAYHSFDFTLPEIYMNMTPPLISDIQHSPTSAKSGSSLSEDMKHNPDSICEISELGDADDAAHWNANRREKQRGKNKDNPLVSAVQLIGDGVSQVQSLGNQAVTNIVSFLNIEPEEFDSSGHSYADDRAFNETKSQKNVDYGYLDGMSSVHSGMGTSIAPASLQIGRIFGFIWSQMRSNNDVVCYCCFILVFLWNFSLLSMFYLAALFLYALCVNSGPTFMFWIIMLIYTEVNILLQYMYQIIIQHCGLTMKVPLLQKLGFPEHRIKASFVISTLPLFLVYISTLLQSSITAKDGEWAPVTDFKISLRKSHYEQGSSSNDGWRDRAQQLLLSLMNPLKMISRSFTRYWRSITQGLEAPPYFVQLSMEVDQWPEDGIQPEMIESGINELLSKAHEERCDAEDPSSCHSASRVRIQSIERSQENKNIVLAVLEVVYASPSEGCASVEWYRSLTPALDVAAEILNSHVSGIVKGIHLPYPIISVIGGGKREIDLYAYVFGADLAVFFLVAMFYQSVIKNNSKLLDVYQLEDQFPKEFVFILMVLFFLIVLDRIIYLCSFAISKVIFYIFNLILFTYSVTEYAWHMESSHKHIGGLALRAIYLTKSVSLALQALQIRYGIPNKSTLYLSRLVWYQYVPTYRDCLDLRRGEDEDEDQVEEEKRKMSMKAAAIAVAKREEAVTWLLILPTYLADASTVWLVPPIVQYRYAKSIDLNTSIIFTWIFTRERPKGKEAVKYESVVENCPCLSDIKQVLSCTLDSFNITDAYPKFFRVTSSGEVRPLEPTVTYISGDIYMNHGSPPWWSFNVSNALDVEECDGFTGPMAVVVSEETPQGILGETLSKFSIWSLYLTFVLAVGRFIRLQCSDLRMRIPYENLPSCDSPYDTPCDERVRVAALQSASRNTVARASQRVTALRMSA</sequence>
<dbReference type="InterPro" id="IPR056768">
    <property type="entry name" value="THU_Piezo"/>
</dbReference>
<dbReference type="GO" id="GO:0042391">
    <property type="term" value="P:regulation of membrane potential"/>
    <property type="evidence" value="ECO:0007669"/>
    <property type="project" value="TreeGrafter"/>
</dbReference>
<feature type="compositionally biased region" description="Basic and acidic residues" evidence="6">
    <location>
        <begin position="84"/>
        <end position="97"/>
    </location>
</feature>
<feature type="transmembrane region" description="Helical" evidence="7">
    <location>
        <begin position="286"/>
        <end position="311"/>
    </location>
</feature>
<dbReference type="InterPro" id="IPR056770">
    <property type="entry name" value="Piezo_THU9_anchor"/>
</dbReference>
<evidence type="ECO:0000256" key="5">
    <source>
        <dbReference type="ARBA" id="ARBA00023136"/>
    </source>
</evidence>
<dbReference type="InterPro" id="IPR031334">
    <property type="entry name" value="Piezo_cap_dom"/>
</dbReference>
<dbReference type="PANTHER" id="PTHR13167">
    <property type="entry name" value="PIEZO-TYPE MECHANOSENSITIVE ION CHANNEL COMPONENT"/>
    <property type="match status" value="1"/>
</dbReference>
<feature type="region of interest" description="Disordered" evidence="6">
    <location>
        <begin position="54"/>
        <end position="97"/>
    </location>
</feature>
<keyword evidence="4 7" id="KW-1133">Transmembrane helix</keyword>
<feature type="domain" description="Piezo THU9 and anchor" evidence="10">
    <location>
        <begin position="588"/>
        <end position="718"/>
    </location>
</feature>
<dbReference type="EMBL" id="PYDT01000001">
    <property type="protein sequence ID" value="THU72851.1"/>
    <property type="molecule type" value="Genomic_DNA"/>
</dbReference>
<gene>
    <name evidence="11" type="ORF">C4D60_Mb04t16580</name>
</gene>
<feature type="transmembrane region" description="Helical" evidence="7">
    <location>
        <begin position="632"/>
        <end position="652"/>
    </location>
</feature>
<dbReference type="Pfam" id="PF24874">
    <property type="entry name" value="Piezo_THU9_anchor"/>
    <property type="match status" value="1"/>
</dbReference>
<evidence type="ECO:0000256" key="2">
    <source>
        <dbReference type="ARBA" id="ARBA00007821"/>
    </source>
</evidence>
<accession>A0A4S8KCJ3</accession>
<dbReference type="GO" id="GO:0050982">
    <property type="term" value="P:detection of mechanical stimulus"/>
    <property type="evidence" value="ECO:0007669"/>
    <property type="project" value="TreeGrafter"/>
</dbReference>
<dbReference type="Pfam" id="PF12166">
    <property type="entry name" value="Piezo_cap"/>
    <property type="match status" value="1"/>
</dbReference>
<feature type="transmembrane region" description="Helical" evidence="7">
    <location>
        <begin position="589"/>
        <end position="612"/>
    </location>
</feature>
<evidence type="ECO:0000256" key="7">
    <source>
        <dbReference type="SAM" id="Phobius"/>
    </source>
</evidence>
<feature type="domain" description="Piezo transmembrane helical unit" evidence="9">
    <location>
        <begin position="276"/>
        <end position="395"/>
    </location>
</feature>
<feature type="domain" description="Piezo non-specific cation channel cap" evidence="8">
    <location>
        <begin position="785"/>
        <end position="973"/>
    </location>
</feature>
<name>A0A4S8KCJ3_MUSBA</name>
<keyword evidence="5 7" id="KW-0472">Membrane</keyword>
<evidence type="ECO:0000259" key="9">
    <source>
        <dbReference type="Pfam" id="PF23188"/>
    </source>
</evidence>
<feature type="region of interest" description="Disordered" evidence="6">
    <location>
        <begin position="122"/>
        <end position="143"/>
    </location>
</feature>
<comment type="similarity">
    <text evidence="2">Belongs to the PIEZO (TC 1.A.75) family.</text>
</comment>
<dbReference type="GO" id="GO:0016020">
    <property type="term" value="C:membrane"/>
    <property type="evidence" value="ECO:0007669"/>
    <property type="project" value="UniProtKB-SubCell"/>
</dbReference>
<dbReference type="PANTHER" id="PTHR13167:SF25">
    <property type="entry name" value="PIEZO-TYPE MECHANOSENSITIVE ION CHANNEL COMPONENT"/>
    <property type="match status" value="1"/>
</dbReference>
<comment type="caution">
    <text evidence="11">The sequence shown here is derived from an EMBL/GenBank/DDBJ whole genome shotgun (WGS) entry which is preliminary data.</text>
</comment>
<evidence type="ECO:0000256" key="6">
    <source>
        <dbReference type="SAM" id="MobiDB-lite"/>
    </source>
</evidence>
<dbReference type="Proteomes" id="UP000317650">
    <property type="component" value="Chromosome 4"/>
</dbReference>
<proteinExistence type="inferred from homology"/>
<evidence type="ECO:0000256" key="4">
    <source>
        <dbReference type="ARBA" id="ARBA00022989"/>
    </source>
</evidence>
<keyword evidence="3 7" id="KW-0812">Transmembrane</keyword>
<feature type="transmembrane region" description="Helical" evidence="7">
    <location>
        <begin position="318"/>
        <end position="342"/>
    </location>
</feature>
<evidence type="ECO:0000256" key="3">
    <source>
        <dbReference type="ARBA" id="ARBA00022692"/>
    </source>
</evidence>
<dbReference type="InterPro" id="IPR027272">
    <property type="entry name" value="Piezo"/>
</dbReference>
<dbReference type="AlphaFoldDB" id="A0A4S8KCJ3"/>
<protein>
    <submittedName>
        <fullName evidence="11">Uncharacterized protein</fullName>
    </submittedName>
</protein>
<dbReference type="Pfam" id="PF23188">
    <property type="entry name" value="THU_Piezo1"/>
    <property type="match status" value="1"/>
</dbReference>
<reference evidence="11 12" key="1">
    <citation type="journal article" date="2019" name="Nat. Plants">
        <title>Genome sequencing of Musa balbisiana reveals subgenome evolution and function divergence in polyploid bananas.</title>
        <authorList>
            <person name="Yao X."/>
        </authorList>
    </citation>
    <scope>NUCLEOTIDE SEQUENCE [LARGE SCALE GENOMIC DNA]</scope>
    <source>
        <strain evidence="12">cv. DH-PKW</strain>
        <tissue evidence="11">Leaves</tissue>
    </source>
</reference>
<comment type="subcellular location">
    <subcellularLocation>
        <location evidence="1">Membrane</location>
        <topology evidence="1">Multi-pass membrane protein</topology>
    </subcellularLocation>
</comment>
<feature type="compositionally biased region" description="Polar residues" evidence="6">
    <location>
        <begin position="123"/>
        <end position="137"/>
    </location>
</feature>
<evidence type="ECO:0000313" key="12">
    <source>
        <dbReference type="Proteomes" id="UP000317650"/>
    </source>
</evidence>
<evidence type="ECO:0000256" key="1">
    <source>
        <dbReference type="ARBA" id="ARBA00004141"/>
    </source>
</evidence>
<evidence type="ECO:0000259" key="10">
    <source>
        <dbReference type="Pfam" id="PF24874"/>
    </source>
</evidence>
<organism evidence="11 12">
    <name type="scientific">Musa balbisiana</name>
    <name type="common">Banana</name>
    <dbReference type="NCBI Taxonomy" id="52838"/>
    <lineage>
        <taxon>Eukaryota</taxon>
        <taxon>Viridiplantae</taxon>
        <taxon>Streptophyta</taxon>
        <taxon>Embryophyta</taxon>
        <taxon>Tracheophyta</taxon>
        <taxon>Spermatophyta</taxon>
        <taxon>Magnoliopsida</taxon>
        <taxon>Liliopsida</taxon>
        <taxon>Zingiberales</taxon>
        <taxon>Musaceae</taxon>
        <taxon>Musa</taxon>
    </lineage>
</organism>
<dbReference type="GO" id="GO:0008381">
    <property type="term" value="F:mechanosensitive monoatomic ion channel activity"/>
    <property type="evidence" value="ECO:0007669"/>
    <property type="project" value="InterPro"/>
</dbReference>
<dbReference type="GO" id="GO:0005261">
    <property type="term" value="F:monoatomic cation channel activity"/>
    <property type="evidence" value="ECO:0007669"/>
    <property type="project" value="TreeGrafter"/>
</dbReference>
<feature type="transmembrane region" description="Helical" evidence="7">
    <location>
        <begin position="936"/>
        <end position="953"/>
    </location>
</feature>
<evidence type="ECO:0000313" key="11">
    <source>
        <dbReference type="EMBL" id="THU72851.1"/>
    </source>
</evidence>
<feature type="transmembrane region" description="Helical" evidence="7">
    <location>
        <begin position="659"/>
        <end position="678"/>
    </location>
</feature>
<evidence type="ECO:0000259" key="8">
    <source>
        <dbReference type="Pfam" id="PF12166"/>
    </source>
</evidence>
<dbReference type="STRING" id="52838.A0A4S8KCJ3"/>
<keyword evidence="12" id="KW-1185">Reference proteome</keyword>